<evidence type="ECO:0000256" key="2">
    <source>
        <dbReference type="PIRSR" id="PIRSR602481-2"/>
    </source>
</evidence>
<keyword evidence="1" id="KW-0862">Zinc</keyword>
<dbReference type="Pfam" id="PF01475">
    <property type="entry name" value="FUR"/>
    <property type="match status" value="1"/>
</dbReference>
<keyword evidence="1" id="KW-0479">Metal-binding</keyword>
<dbReference type="PANTHER" id="PTHR33202:SF7">
    <property type="entry name" value="FERRIC UPTAKE REGULATION PROTEIN"/>
    <property type="match status" value="1"/>
</dbReference>
<sequence length="68" mass="7979">MKNHPAVENIIEYIKIKHPNISIGTVYKVLDSFVENGLLKKVKSENDIMRYDAVLHHHHHLYCAQQTR</sequence>
<comment type="cofactor">
    <cofactor evidence="1">
        <name>Zn(2+)</name>
        <dbReference type="ChEBI" id="CHEBI:29105"/>
    </cofactor>
    <text evidence="1">Binds 1 zinc ion per subunit.</text>
</comment>
<dbReference type="InterPro" id="IPR002481">
    <property type="entry name" value="FUR"/>
</dbReference>
<dbReference type="GO" id="GO:0003700">
    <property type="term" value="F:DNA-binding transcription factor activity"/>
    <property type="evidence" value="ECO:0007669"/>
    <property type="project" value="InterPro"/>
</dbReference>
<dbReference type="SUPFAM" id="SSF46785">
    <property type="entry name" value="Winged helix' DNA-binding domain"/>
    <property type="match status" value="1"/>
</dbReference>
<evidence type="ECO:0000313" key="4">
    <source>
        <dbReference type="Proteomes" id="UP000808337"/>
    </source>
</evidence>
<gene>
    <name evidence="3" type="ORF">IPP15_06915</name>
</gene>
<evidence type="ECO:0000256" key="1">
    <source>
        <dbReference type="PIRSR" id="PIRSR602481-1"/>
    </source>
</evidence>
<reference evidence="3 4" key="1">
    <citation type="submission" date="2020-10" db="EMBL/GenBank/DDBJ databases">
        <title>Connecting structure to function with the recovery of over 1000 high-quality activated sludge metagenome-assembled genomes encoding full-length rRNA genes using long-read sequencing.</title>
        <authorList>
            <person name="Singleton C.M."/>
            <person name="Petriglieri F."/>
            <person name="Kristensen J.M."/>
            <person name="Kirkegaard R.H."/>
            <person name="Michaelsen T.Y."/>
            <person name="Andersen M.H."/>
            <person name="Karst S.M."/>
            <person name="Dueholm M.S."/>
            <person name="Nielsen P.H."/>
            <person name="Albertsen M."/>
        </authorList>
    </citation>
    <scope>NUCLEOTIDE SEQUENCE [LARGE SCALE GENOMIC DNA]</scope>
    <source>
        <strain evidence="3">Ribe_18-Q3-R11-54_MAXAC.273</strain>
    </source>
</reference>
<feature type="binding site" evidence="1">
    <location>
        <position position="63"/>
    </location>
    <ligand>
        <name>Zn(2+)</name>
        <dbReference type="ChEBI" id="CHEBI:29105"/>
    </ligand>
</feature>
<proteinExistence type="predicted"/>
<evidence type="ECO:0000313" key="3">
    <source>
        <dbReference type="EMBL" id="MBK9982145.1"/>
    </source>
</evidence>
<dbReference type="Gene3D" id="1.10.10.10">
    <property type="entry name" value="Winged helix-like DNA-binding domain superfamily/Winged helix DNA-binding domain"/>
    <property type="match status" value="1"/>
</dbReference>
<name>A0A9D7SUV8_9BACT</name>
<organism evidence="3 4">
    <name type="scientific">Candidatus Opimibacter skivensis</name>
    <dbReference type="NCBI Taxonomy" id="2982028"/>
    <lineage>
        <taxon>Bacteria</taxon>
        <taxon>Pseudomonadati</taxon>
        <taxon>Bacteroidota</taxon>
        <taxon>Saprospiria</taxon>
        <taxon>Saprospirales</taxon>
        <taxon>Saprospiraceae</taxon>
        <taxon>Candidatus Opimibacter</taxon>
    </lineage>
</organism>
<dbReference type="GO" id="GO:0045892">
    <property type="term" value="P:negative regulation of DNA-templated transcription"/>
    <property type="evidence" value="ECO:0007669"/>
    <property type="project" value="TreeGrafter"/>
</dbReference>
<comment type="caution">
    <text evidence="3">The sequence shown here is derived from an EMBL/GenBank/DDBJ whole genome shotgun (WGS) entry which is preliminary data.</text>
</comment>
<dbReference type="GO" id="GO:1900376">
    <property type="term" value="P:regulation of secondary metabolite biosynthetic process"/>
    <property type="evidence" value="ECO:0007669"/>
    <property type="project" value="TreeGrafter"/>
</dbReference>
<dbReference type="GO" id="GO:0000976">
    <property type="term" value="F:transcription cis-regulatory region binding"/>
    <property type="evidence" value="ECO:0007669"/>
    <property type="project" value="TreeGrafter"/>
</dbReference>
<comment type="cofactor">
    <cofactor evidence="2">
        <name>Mn(2+)</name>
        <dbReference type="ChEBI" id="CHEBI:29035"/>
    </cofactor>
    <cofactor evidence="2">
        <name>Fe(2+)</name>
        <dbReference type="ChEBI" id="CHEBI:29033"/>
    </cofactor>
    <text evidence="2">Binds 1 Mn(2+) or Fe(2+) ion per subunit.</text>
</comment>
<dbReference type="PANTHER" id="PTHR33202">
    <property type="entry name" value="ZINC UPTAKE REGULATION PROTEIN"/>
    <property type="match status" value="1"/>
</dbReference>
<dbReference type="InterPro" id="IPR036388">
    <property type="entry name" value="WH-like_DNA-bd_sf"/>
</dbReference>
<protein>
    <submittedName>
        <fullName evidence="3">Transcriptional repressor</fullName>
    </submittedName>
</protein>
<dbReference type="Proteomes" id="UP000808337">
    <property type="component" value="Unassembled WGS sequence"/>
</dbReference>
<dbReference type="InterPro" id="IPR036390">
    <property type="entry name" value="WH_DNA-bd_sf"/>
</dbReference>
<dbReference type="AlphaFoldDB" id="A0A9D7SUV8"/>
<accession>A0A9D7SUV8</accession>
<dbReference type="GO" id="GO:0008270">
    <property type="term" value="F:zinc ion binding"/>
    <property type="evidence" value="ECO:0007669"/>
    <property type="project" value="TreeGrafter"/>
</dbReference>
<keyword evidence="2" id="KW-0408">Iron</keyword>
<feature type="binding site" evidence="2">
    <location>
        <position position="57"/>
    </location>
    <ligand>
        <name>Fe cation</name>
        <dbReference type="ChEBI" id="CHEBI:24875"/>
    </ligand>
</feature>
<dbReference type="EMBL" id="JADKGY010000002">
    <property type="protein sequence ID" value="MBK9982145.1"/>
    <property type="molecule type" value="Genomic_DNA"/>
</dbReference>